<name>L0KJN4_MESAW</name>
<dbReference type="EMBL" id="CP003358">
    <property type="protein sequence ID" value="AGB45231.1"/>
    <property type="molecule type" value="Genomic_DNA"/>
</dbReference>
<accession>L0KJN4</accession>
<dbReference type="HOGENOM" id="CLU_2936239_0_0_5"/>
<gene>
    <name evidence="1" type="ordered locus">Mesau_02839</name>
</gene>
<dbReference type="AlphaFoldDB" id="L0KJN4"/>
<dbReference type="KEGG" id="mam:Mesau_02839"/>
<sequence>MAPHEQHAVEIIREKKWTVRVTAYGSAITFTFESEEYARSYADGQAFRLGVDVVEFKKCA</sequence>
<evidence type="ECO:0000313" key="1">
    <source>
        <dbReference type="EMBL" id="AGB45231.1"/>
    </source>
</evidence>
<reference evidence="2" key="1">
    <citation type="submission" date="2012-02" db="EMBL/GenBank/DDBJ databases">
        <title>Complete sequence of Mesorhizobium australicum WSM2073.</title>
        <authorList>
            <person name="Lucas S."/>
            <person name="Han J."/>
            <person name="Lapidus A."/>
            <person name="Cheng J.-F."/>
            <person name="Goodwin L."/>
            <person name="Pitluck S."/>
            <person name="Peters L."/>
            <person name="Gu W."/>
            <person name="Detter J.C."/>
            <person name="Han C."/>
            <person name="Tapia R."/>
            <person name="Land M."/>
            <person name="Hauser L."/>
            <person name="Kyrpides N."/>
            <person name="Ivanova N."/>
            <person name="Pagani I."/>
            <person name="Reeve W.G."/>
            <person name="Howieson J.G."/>
            <person name="Tiwari R.P."/>
            <person name="O'Hara G.W."/>
            <person name="Atkins C.A."/>
            <person name="Ronson C.W."/>
            <person name="Nandasena K.G."/>
            <person name="Woyke T."/>
        </authorList>
    </citation>
    <scope>NUCLEOTIDE SEQUENCE [LARGE SCALE GENOMIC DNA]</scope>
    <source>
        <strain evidence="2">LMG 24608 / HAMBI 3006 / WSM2073</strain>
    </source>
</reference>
<dbReference type="Proteomes" id="UP000010998">
    <property type="component" value="Chromosome"/>
</dbReference>
<keyword evidence="2" id="KW-1185">Reference proteome</keyword>
<proteinExistence type="predicted"/>
<dbReference type="OrthoDB" id="8086444at2"/>
<evidence type="ECO:0000313" key="2">
    <source>
        <dbReference type="Proteomes" id="UP000010998"/>
    </source>
</evidence>
<protein>
    <submittedName>
        <fullName evidence="1">Uncharacterized protein</fullName>
    </submittedName>
</protein>
<organism evidence="1 2">
    <name type="scientific">Mesorhizobium australicum (strain HAMBI 3006 / LMG 24608 / WSM2073)</name>
    <dbReference type="NCBI Taxonomy" id="754035"/>
    <lineage>
        <taxon>Bacteria</taxon>
        <taxon>Pseudomonadati</taxon>
        <taxon>Pseudomonadota</taxon>
        <taxon>Alphaproteobacteria</taxon>
        <taxon>Hyphomicrobiales</taxon>
        <taxon>Phyllobacteriaceae</taxon>
        <taxon>Mesorhizobium</taxon>
    </lineage>
</organism>